<gene>
    <name evidence="15" type="ORF">IFK94_05375</name>
</gene>
<keyword evidence="6 11" id="KW-0798">TonB box</keyword>
<evidence type="ECO:0000256" key="10">
    <source>
        <dbReference type="PROSITE-ProRule" id="PRU01360"/>
    </source>
</evidence>
<keyword evidence="5 12" id="KW-0732">Signal</keyword>
<dbReference type="GO" id="GO:0044718">
    <property type="term" value="P:siderophore transmembrane transport"/>
    <property type="evidence" value="ECO:0007669"/>
    <property type="project" value="TreeGrafter"/>
</dbReference>
<evidence type="ECO:0000256" key="12">
    <source>
        <dbReference type="SAM" id="SignalP"/>
    </source>
</evidence>
<feature type="chain" id="PRO_5035305338" evidence="12">
    <location>
        <begin position="21"/>
        <end position="715"/>
    </location>
</feature>
<keyword evidence="4 10" id="KW-0812">Transmembrane</keyword>
<evidence type="ECO:0000256" key="3">
    <source>
        <dbReference type="ARBA" id="ARBA00022452"/>
    </source>
</evidence>
<dbReference type="InterPro" id="IPR012910">
    <property type="entry name" value="Plug_dom"/>
</dbReference>
<feature type="domain" description="TonB-dependent receptor-like beta-barrel" evidence="13">
    <location>
        <begin position="304"/>
        <end position="686"/>
    </location>
</feature>
<keyword evidence="3 10" id="KW-1134">Transmembrane beta strand</keyword>
<evidence type="ECO:0000256" key="4">
    <source>
        <dbReference type="ARBA" id="ARBA00022692"/>
    </source>
</evidence>
<comment type="subcellular location">
    <subcellularLocation>
        <location evidence="1 10">Cell outer membrane</location>
        <topology evidence="1 10">Multi-pass membrane protein</topology>
    </subcellularLocation>
</comment>
<evidence type="ECO:0000256" key="6">
    <source>
        <dbReference type="ARBA" id="ARBA00023077"/>
    </source>
</evidence>
<comment type="similarity">
    <text evidence="10 11">Belongs to the TonB-dependent receptor family.</text>
</comment>
<name>A0A8J6XWB8_9BACT</name>
<sequence>MLPRLLVILASCSLALAAAAAETSPEFQILGADGRPMANARIMLLGRIEPVSVDGDGHFRLIPFPELPVELLIMDGAGRLAGTVLLEAIVPVDGPVVLTLNPVGLEAVTVVLGSSPSTASSPAAAATMMTREELDRARPSRLVDTLAAVPGAENSGSGQTAAPTIRGLSRGRTLVLLDGARVTTERRAGASATFLDPFSLESTELVRGPGSVAYGSDALGGILHARTVRPVPGEFAGRWELAAGGGVPYGSAAFGVNLPAGEQGSFLVQGHQRSFDDYETPDGTEENSSARDRGFLVRGRMPWLSGDLNLGFQFDEAIDVERPASNTGTSRTDYPLERSERLTLDWTRTGLSGWFKEQTVQLFLGRYRLETEREDDEPGGVEISGSDVSASDYSIRVAGMREREGYRLQAGLDLNGRAGLEAVGSIDSAQRTDAGLYMEGERFLDGGRWTVSGGARLDQVRSSNSGGNFGDRTSSNGTASGFAAIGLRPWESATRFTFQVARGFRDPSLSDRYFSGTTARGRITGNPDLSPETSLQFDLSATTRVGRTTVAAYGYHYTVSDLIERFETAEDEFGFRNRDEVVIRGLELEADTVLAEGWTLRTIAGRSEGELEDGSRPNDIPAATVGATVQHSASDRLWYRFGGRYVFRDEDAGSTEQLVPGYAVLDMVVGWEAKTGWSARLVLKNLADRNHLASADRRAPSAPGLSAALVVSGRF</sequence>
<comment type="caution">
    <text evidence="15">The sequence shown here is derived from an EMBL/GenBank/DDBJ whole genome shotgun (WGS) entry which is preliminary data.</text>
</comment>
<dbReference type="EMBL" id="JACXWD010000011">
    <property type="protein sequence ID" value="MBD3867536.1"/>
    <property type="molecule type" value="Genomic_DNA"/>
</dbReference>
<accession>A0A8J6XWB8</accession>
<keyword evidence="8 15" id="KW-0675">Receptor</keyword>
<feature type="signal peptide" evidence="12">
    <location>
        <begin position="1"/>
        <end position="20"/>
    </location>
</feature>
<dbReference type="Gene3D" id="2.40.170.20">
    <property type="entry name" value="TonB-dependent receptor, beta-barrel domain"/>
    <property type="match status" value="1"/>
</dbReference>
<dbReference type="GO" id="GO:0015344">
    <property type="term" value="F:siderophore uptake transmembrane transporter activity"/>
    <property type="evidence" value="ECO:0007669"/>
    <property type="project" value="TreeGrafter"/>
</dbReference>
<dbReference type="GO" id="GO:0009279">
    <property type="term" value="C:cell outer membrane"/>
    <property type="evidence" value="ECO:0007669"/>
    <property type="project" value="UniProtKB-SubCell"/>
</dbReference>
<reference evidence="15 16" key="1">
    <citation type="submission" date="2020-08" db="EMBL/GenBank/DDBJ databases">
        <title>Acidobacteriota in marine sediments use diverse sulfur dissimilation pathways.</title>
        <authorList>
            <person name="Wasmund K."/>
        </authorList>
    </citation>
    <scope>NUCLEOTIDE SEQUENCE [LARGE SCALE GENOMIC DNA]</scope>
    <source>
        <strain evidence="15">MAG AM4</strain>
    </source>
</reference>
<dbReference type="PANTHER" id="PTHR30069:SF29">
    <property type="entry name" value="HEMOGLOBIN AND HEMOGLOBIN-HAPTOGLOBIN-BINDING PROTEIN 1-RELATED"/>
    <property type="match status" value="1"/>
</dbReference>
<dbReference type="InterPro" id="IPR036942">
    <property type="entry name" value="Beta-barrel_TonB_sf"/>
</dbReference>
<evidence type="ECO:0000259" key="14">
    <source>
        <dbReference type="Pfam" id="PF07715"/>
    </source>
</evidence>
<dbReference type="InterPro" id="IPR039426">
    <property type="entry name" value="TonB-dep_rcpt-like"/>
</dbReference>
<organism evidence="15 16">
    <name type="scientific">Candidatus Polarisedimenticola svalbardensis</name>
    <dbReference type="NCBI Taxonomy" id="2886004"/>
    <lineage>
        <taxon>Bacteria</taxon>
        <taxon>Pseudomonadati</taxon>
        <taxon>Acidobacteriota</taxon>
        <taxon>Candidatus Polarisedimenticolia</taxon>
        <taxon>Candidatus Polarisedimenticolales</taxon>
        <taxon>Candidatus Polarisedimenticolaceae</taxon>
        <taxon>Candidatus Polarisedimenticola</taxon>
    </lineage>
</organism>
<evidence type="ECO:0000256" key="8">
    <source>
        <dbReference type="ARBA" id="ARBA00023170"/>
    </source>
</evidence>
<dbReference type="Pfam" id="PF07715">
    <property type="entry name" value="Plug"/>
    <property type="match status" value="1"/>
</dbReference>
<evidence type="ECO:0000259" key="13">
    <source>
        <dbReference type="Pfam" id="PF00593"/>
    </source>
</evidence>
<evidence type="ECO:0000313" key="15">
    <source>
        <dbReference type="EMBL" id="MBD3867536.1"/>
    </source>
</evidence>
<dbReference type="AlphaFoldDB" id="A0A8J6XWB8"/>
<feature type="domain" description="TonB-dependent receptor plug" evidence="14">
    <location>
        <begin position="123"/>
        <end position="222"/>
    </location>
</feature>
<keyword evidence="7 10" id="KW-0472">Membrane</keyword>
<evidence type="ECO:0000256" key="9">
    <source>
        <dbReference type="ARBA" id="ARBA00023237"/>
    </source>
</evidence>
<evidence type="ECO:0000256" key="2">
    <source>
        <dbReference type="ARBA" id="ARBA00022448"/>
    </source>
</evidence>
<dbReference type="PANTHER" id="PTHR30069">
    <property type="entry name" value="TONB-DEPENDENT OUTER MEMBRANE RECEPTOR"/>
    <property type="match status" value="1"/>
</dbReference>
<evidence type="ECO:0000256" key="7">
    <source>
        <dbReference type="ARBA" id="ARBA00023136"/>
    </source>
</evidence>
<proteinExistence type="inferred from homology"/>
<dbReference type="Gene3D" id="2.170.130.10">
    <property type="entry name" value="TonB-dependent receptor, plug domain"/>
    <property type="match status" value="1"/>
</dbReference>
<dbReference type="Proteomes" id="UP000648239">
    <property type="component" value="Unassembled WGS sequence"/>
</dbReference>
<dbReference type="CDD" id="cd01347">
    <property type="entry name" value="ligand_gated_channel"/>
    <property type="match status" value="1"/>
</dbReference>
<dbReference type="PROSITE" id="PS52016">
    <property type="entry name" value="TONB_DEPENDENT_REC_3"/>
    <property type="match status" value="1"/>
</dbReference>
<keyword evidence="9 10" id="KW-0998">Cell outer membrane</keyword>
<evidence type="ECO:0000256" key="5">
    <source>
        <dbReference type="ARBA" id="ARBA00022729"/>
    </source>
</evidence>
<evidence type="ECO:0000313" key="16">
    <source>
        <dbReference type="Proteomes" id="UP000648239"/>
    </source>
</evidence>
<dbReference type="InterPro" id="IPR037066">
    <property type="entry name" value="Plug_dom_sf"/>
</dbReference>
<evidence type="ECO:0000256" key="11">
    <source>
        <dbReference type="RuleBase" id="RU003357"/>
    </source>
</evidence>
<protein>
    <submittedName>
        <fullName evidence="15">TonB-dependent receptor</fullName>
    </submittedName>
</protein>
<evidence type="ECO:0000256" key="1">
    <source>
        <dbReference type="ARBA" id="ARBA00004571"/>
    </source>
</evidence>
<dbReference type="InterPro" id="IPR000531">
    <property type="entry name" value="Beta-barrel_TonB"/>
</dbReference>
<dbReference type="SUPFAM" id="SSF56935">
    <property type="entry name" value="Porins"/>
    <property type="match status" value="1"/>
</dbReference>
<dbReference type="Pfam" id="PF00593">
    <property type="entry name" value="TonB_dep_Rec_b-barrel"/>
    <property type="match status" value="1"/>
</dbReference>
<keyword evidence="2 10" id="KW-0813">Transport</keyword>